<reference evidence="9 14" key="4">
    <citation type="submission" date="2019-09" db="EMBL/GenBank/DDBJ databases">
        <title>Draft genome sequences of 48 bacterial type strains from the CCUG.</title>
        <authorList>
            <person name="Tunovic T."/>
            <person name="Pineiro-Iglesias B."/>
            <person name="Unosson C."/>
            <person name="Inganas E."/>
            <person name="Ohlen M."/>
            <person name="Cardew S."/>
            <person name="Jensie-Markopoulos S."/>
            <person name="Salva-Serra F."/>
            <person name="Jaen-Luchoro D."/>
            <person name="Karlsson R."/>
            <person name="Svensson-Stadler L."/>
            <person name="Chun J."/>
            <person name="Moore E."/>
        </authorList>
    </citation>
    <scope>NUCLEOTIDE SEQUENCE [LARGE SCALE GENOMIC DNA]</scope>
    <source>
        <strain evidence="9 14">CCUG 53116</strain>
    </source>
</reference>
<feature type="domain" description="Peptidase M16 C-terminal" evidence="8">
    <location>
        <begin position="194"/>
        <end position="377"/>
    </location>
</feature>
<evidence type="ECO:0000256" key="6">
    <source>
        <dbReference type="SAM" id="SignalP"/>
    </source>
</evidence>
<dbReference type="InterPro" id="IPR011249">
    <property type="entry name" value="Metalloenz_LuxS/M16"/>
</dbReference>
<evidence type="ECO:0000313" key="9">
    <source>
        <dbReference type="EMBL" id="KAB0486302.1"/>
    </source>
</evidence>
<dbReference type="Gene3D" id="3.30.830.10">
    <property type="entry name" value="Metalloenzyme, LuxS/M16 peptidase-like"/>
    <property type="match status" value="2"/>
</dbReference>
<dbReference type="InterPro" id="IPR050626">
    <property type="entry name" value="Peptidase_M16"/>
</dbReference>
<evidence type="ECO:0000259" key="7">
    <source>
        <dbReference type="Pfam" id="PF00675"/>
    </source>
</evidence>
<keyword evidence="12" id="KW-1185">Reference proteome</keyword>
<protein>
    <submittedName>
        <fullName evidence="9">Insulinase family protein</fullName>
    </submittedName>
    <submittedName>
        <fullName evidence="10">Peptidase M16</fullName>
    </submittedName>
    <submittedName>
        <fullName evidence="11">Zinc protease</fullName>
    </submittedName>
</protein>
<keyword evidence="3" id="KW-0378">Hydrolase</keyword>
<dbReference type="Pfam" id="PF05193">
    <property type="entry name" value="Peptidase_M16_C"/>
    <property type="match status" value="1"/>
</dbReference>
<evidence type="ECO:0000256" key="4">
    <source>
        <dbReference type="ARBA" id="ARBA00022833"/>
    </source>
</evidence>
<comment type="similarity">
    <text evidence="1">Belongs to the peptidase M16 family.</text>
</comment>
<evidence type="ECO:0000313" key="12">
    <source>
        <dbReference type="Proteomes" id="UP000186756"/>
    </source>
</evidence>
<keyword evidence="4" id="KW-0862">Zinc</keyword>
<reference evidence="11 13" key="1">
    <citation type="submission" date="2016-10" db="EMBL/GenBank/DDBJ databases">
        <authorList>
            <person name="de Groot N.N."/>
        </authorList>
    </citation>
    <scope>NUCLEOTIDE SEQUENCE [LARGE SCALE GENOMIC DNA]</scope>
    <source>
        <strain evidence="11 13">BS3776</strain>
    </source>
</reference>
<dbReference type="Proteomes" id="UP000186756">
    <property type="component" value="Unassembled WGS sequence"/>
</dbReference>
<evidence type="ECO:0000259" key="8">
    <source>
        <dbReference type="Pfam" id="PF05193"/>
    </source>
</evidence>
<dbReference type="RefSeq" id="WP_075946327.1">
    <property type="nucleotide sequence ID" value="NZ_LT629709.1"/>
</dbReference>
<dbReference type="AlphaFoldDB" id="A0A1H0Q621"/>
<dbReference type="Proteomes" id="UP000460142">
    <property type="component" value="Unassembled WGS sequence"/>
</dbReference>
<keyword evidence="2 11" id="KW-0645">Protease</keyword>
<dbReference type="InterPro" id="IPR011765">
    <property type="entry name" value="Pept_M16_N"/>
</dbReference>
<feature type="chain" id="PRO_5015065068" evidence="6">
    <location>
        <begin position="23"/>
        <end position="448"/>
    </location>
</feature>
<dbReference type="SUPFAM" id="SSF63411">
    <property type="entry name" value="LuxS/MPP-like metallohydrolase"/>
    <property type="match status" value="2"/>
</dbReference>
<dbReference type="EMBL" id="MSTQ01000005">
    <property type="protein sequence ID" value="OLU03653.1"/>
    <property type="molecule type" value="Genomic_DNA"/>
</dbReference>
<dbReference type="InterPro" id="IPR007863">
    <property type="entry name" value="Peptidase_M16_C"/>
</dbReference>
<evidence type="ECO:0000256" key="3">
    <source>
        <dbReference type="ARBA" id="ARBA00022801"/>
    </source>
</evidence>
<evidence type="ECO:0000313" key="14">
    <source>
        <dbReference type="Proteomes" id="UP000460142"/>
    </source>
</evidence>
<evidence type="ECO:0000256" key="2">
    <source>
        <dbReference type="ARBA" id="ARBA00022670"/>
    </source>
</evidence>
<dbReference type="Proteomes" id="UP000198549">
    <property type="component" value="Chromosome I"/>
</dbReference>
<accession>A0A1H0Q621</accession>
<evidence type="ECO:0000313" key="10">
    <source>
        <dbReference type="EMBL" id="OLU03653.1"/>
    </source>
</evidence>
<name>A0A1H0Q621_PSERE</name>
<feature type="signal peptide" evidence="6">
    <location>
        <begin position="1"/>
        <end position="22"/>
    </location>
</feature>
<sequence length="448" mass="49437">MNISRSTCLLLCIGWLPLMAVAASPPSTHAFTLDNGLKVVVREDHRSAAVTAQLWLKVGASYEPPGQSGLSHALEHMVYKGSSKACAGEFSTVLKKLGASENAFTGKDFTVYHQTLSPGRLGVAFEIMADLMSTAELSERDFTTELNVIQEERRDIVDDQLLAQSIERLESLAYLSSAYRSPTIGWMHDLQRMSALQLQHWYQAWYAPNNATLVIAGDVTPDAVKALAQKYFGHLERRATPAAVAPVELSAPGERSLILRAPISAPRLIMSFNTPSLATAQDRRTAYALRLLETLLAGSESARIKQQLQLGEAIFSDTQSEYDAFNRGDSLLTINTQLNLDKIKSTDQALVRLWQVIDELKNKAPEKAELDRAKTLLIANSVYAQDDLEGQAFILGLLESIGLDWRLSDQDAAELNKVTPQDIQNAAITYLTRERLSTATILPEKNHE</sequence>
<evidence type="ECO:0000256" key="5">
    <source>
        <dbReference type="ARBA" id="ARBA00023049"/>
    </source>
</evidence>
<keyword evidence="5" id="KW-0482">Metalloprotease</keyword>
<dbReference type="GO" id="GO:0046872">
    <property type="term" value="F:metal ion binding"/>
    <property type="evidence" value="ECO:0007669"/>
    <property type="project" value="InterPro"/>
</dbReference>
<dbReference type="OrthoDB" id="9811314at2"/>
<organism evidence="11 13">
    <name type="scientific">Pseudomonas reinekei</name>
    <dbReference type="NCBI Taxonomy" id="395598"/>
    <lineage>
        <taxon>Bacteria</taxon>
        <taxon>Pseudomonadati</taxon>
        <taxon>Pseudomonadota</taxon>
        <taxon>Gammaproteobacteria</taxon>
        <taxon>Pseudomonadales</taxon>
        <taxon>Pseudomonadaceae</taxon>
        <taxon>Pseudomonas</taxon>
    </lineage>
</organism>
<dbReference type="GO" id="GO:0006508">
    <property type="term" value="P:proteolysis"/>
    <property type="evidence" value="ECO:0007669"/>
    <property type="project" value="UniProtKB-KW"/>
</dbReference>
<evidence type="ECO:0000313" key="11">
    <source>
        <dbReference type="EMBL" id="SDP12841.1"/>
    </source>
</evidence>
<feature type="domain" description="Peptidase M16 N-terminal" evidence="7">
    <location>
        <begin position="38"/>
        <end position="173"/>
    </location>
</feature>
<keyword evidence="6" id="KW-0732">Signal</keyword>
<proteinExistence type="inferred from homology"/>
<evidence type="ECO:0000256" key="1">
    <source>
        <dbReference type="ARBA" id="ARBA00007261"/>
    </source>
</evidence>
<reference evidence="12" key="2">
    <citation type="submission" date="2017-01" db="EMBL/GenBank/DDBJ databases">
        <authorList>
            <person name="Poblete-Castro I."/>
        </authorList>
    </citation>
    <scope>NUCLEOTIDE SEQUENCE [LARGE SCALE GENOMIC DNA]</scope>
    <source>
        <strain evidence="12">DSM 18361 / CCUG 53116 / MT1</strain>
    </source>
</reference>
<dbReference type="GO" id="GO:0008237">
    <property type="term" value="F:metallopeptidase activity"/>
    <property type="evidence" value="ECO:0007669"/>
    <property type="project" value="UniProtKB-KW"/>
</dbReference>
<evidence type="ECO:0000313" key="13">
    <source>
        <dbReference type="Proteomes" id="UP000198549"/>
    </source>
</evidence>
<reference evidence="10" key="3">
    <citation type="submission" date="2017-01" db="EMBL/GenBank/DDBJ databases">
        <authorList>
            <person name="Mah S.A."/>
            <person name="Swanson W.J."/>
            <person name="Moy G.W."/>
            <person name="Vacquier V.D."/>
        </authorList>
    </citation>
    <scope>NUCLEOTIDE SEQUENCE [LARGE SCALE GENOMIC DNA]</scope>
    <source>
        <strain evidence="10">MT1</strain>
    </source>
</reference>
<dbReference type="EMBL" id="LT629709">
    <property type="protein sequence ID" value="SDP12841.1"/>
    <property type="molecule type" value="Genomic_DNA"/>
</dbReference>
<dbReference type="Pfam" id="PF00675">
    <property type="entry name" value="Peptidase_M16"/>
    <property type="match status" value="1"/>
</dbReference>
<dbReference type="EMBL" id="VZPS01000005">
    <property type="protein sequence ID" value="KAB0486302.1"/>
    <property type="molecule type" value="Genomic_DNA"/>
</dbReference>
<dbReference type="PANTHER" id="PTHR43690:SF17">
    <property type="entry name" value="PROTEIN YHJJ"/>
    <property type="match status" value="1"/>
</dbReference>
<dbReference type="PANTHER" id="PTHR43690">
    <property type="entry name" value="NARDILYSIN"/>
    <property type="match status" value="1"/>
</dbReference>
<gene>
    <name evidence="10" type="ORF">BVK86_10250</name>
    <name evidence="9" type="ORF">F7R15_10330</name>
    <name evidence="11" type="ORF">SAMN04490202_2984</name>
</gene>